<protein>
    <submittedName>
        <fullName evidence="1">Uncharacterized protein</fullName>
    </submittedName>
</protein>
<dbReference type="AlphaFoldDB" id="A0A0F9D7U6"/>
<organism evidence="1">
    <name type="scientific">marine sediment metagenome</name>
    <dbReference type="NCBI Taxonomy" id="412755"/>
    <lineage>
        <taxon>unclassified sequences</taxon>
        <taxon>metagenomes</taxon>
        <taxon>ecological metagenomes</taxon>
    </lineage>
</organism>
<dbReference type="EMBL" id="LAZR01030054">
    <property type="protein sequence ID" value="KKL57763.1"/>
    <property type="molecule type" value="Genomic_DNA"/>
</dbReference>
<comment type="caution">
    <text evidence="1">The sequence shown here is derived from an EMBL/GenBank/DDBJ whole genome shotgun (WGS) entry which is preliminary data.</text>
</comment>
<accession>A0A0F9D7U6</accession>
<gene>
    <name evidence="1" type="ORF">LCGC14_2232150</name>
</gene>
<sequence length="71" mass="7658">MSTDQRLDLLPTPQCVQRLKTGVDLSGSRPVHIVRPRASAAKVVLAAQLLKQGLEEQAPRLAGRVSMAETP</sequence>
<proteinExistence type="predicted"/>
<reference evidence="1" key="1">
    <citation type="journal article" date="2015" name="Nature">
        <title>Complex archaea that bridge the gap between prokaryotes and eukaryotes.</title>
        <authorList>
            <person name="Spang A."/>
            <person name="Saw J.H."/>
            <person name="Jorgensen S.L."/>
            <person name="Zaremba-Niedzwiedzka K."/>
            <person name="Martijn J."/>
            <person name="Lind A.E."/>
            <person name="van Eijk R."/>
            <person name="Schleper C."/>
            <person name="Guy L."/>
            <person name="Ettema T.J."/>
        </authorList>
    </citation>
    <scope>NUCLEOTIDE SEQUENCE</scope>
</reference>
<feature type="non-terminal residue" evidence="1">
    <location>
        <position position="71"/>
    </location>
</feature>
<evidence type="ECO:0000313" key="1">
    <source>
        <dbReference type="EMBL" id="KKL57763.1"/>
    </source>
</evidence>
<name>A0A0F9D7U6_9ZZZZ</name>